<evidence type="ECO:0000313" key="3">
    <source>
        <dbReference type="Proteomes" id="UP000593572"/>
    </source>
</evidence>
<gene>
    <name evidence="2" type="ORF">Golob_018122</name>
</gene>
<accession>A0A7J8M991</accession>
<feature type="region of interest" description="Disordered" evidence="1">
    <location>
        <begin position="1"/>
        <end position="22"/>
    </location>
</feature>
<keyword evidence="3" id="KW-1185">Reference proteome</keyword>
<name>A0A7J8M991_9ROSI</name>
<comment type="caution">
    <text evidence="2">The sequence shown here is derived from an EMBL/GenBank/DDBJ whole genome shotgun (WGS) entry which is preliminary data.</text>
</comment>
<sequence>MLQTKLWLKKRPRNCLRPSKLT</sequence>
<reference evidence="2 3" key="1">
    <citation type="journal article" date="2019" name="Genome Biol. Evol.">
        <title>Insights into the evolution of the New World diploid cottons (Gossypium, subgenus Houzingenia) based on genome sequencing.</title>
        <authorList>
            <person name="Grover C.E."/>
            <person name="Arick M.A. 2nd"/>
            <person name="Thrash A."/>
            <person name="Conover J.L."/>
            <person name="Sanders W.S."/>
            <person name="Peterson D.G."/>
            <person name="Frelichowski J.E."/>
            <person name="Scheffler J.A."/>
            <person name="Scheffler B.E."/>
            <person name="Wendel J.F."/>
        </authorList>
    </citation>
    <scope>NUCLEOTIDE SEQUENCE [LARGE SCALE GENOMIC DNA]</scope>
    <source>
        <strain evidence="2">157</strain>
        <tissue evidence="2">Leaf</tissue>
    </source>
</reference>
<protein>
    <submittedName>
        <fullName evidence="2">Uncharacterized protein</fullName>
    </submittedName>
</protein>
<dbReference type="AlphaFoldDB" id="A0A7J8M991"/>
<evidence type="ECO:0000313" key="2">
    <source>
        <dbReference type="EMBL" id="MBA0561277.1"/>
    </source>
</evidence>
<dbReference type="EMBL" id="JABEZX010000007">
    <property type="protein sequence ID" value="MBA0561277.1"/>
    <property type="molecule type" value="Genomic_DNA"/>
</dbReference>
<evidence type="ECO:0000256" key="1">
    <source>
        <dbReference type="SAM" id="MobiDB-lite"/>
    </source>
</evidence>
<dbReference type="Proteomes" id="UP000593572">
    <property type="component" value="Unassembled WGS sequence"/>
</dbReference>
<proteinExistence type="predicted"/>
<organism evidence="2 3">
    <name type="scientific">Gossypium lobatum</name>
    <dbReference type="NCBI Taxonomy" id="34289"/>
    <lineage>
        <taxon>Eukaryota</taxon>
        <taxon>Viridiplantae</taxon>
        <taxon>Streptophyta</taxon>
        <taxon>Embryophyta</taxon>
        <taxon>Tracheophyta</taxon>
        <taxon>Spermatophyta</taxon>
        <taxon>Magnoliopsida</taxon>
        <taxon>eudicotyledons</taxon>
        <taxon>Gunneridae</taxon>
        <taxon>Pentapetalae</taxon>
        <taxon>rosids</taxon>
        <taxon>malvids</taxon>
        <taxon>Malvales</taxon>
        <taxon>Malvaceae</taxon>
        <taxon>Malvoideae</taxon>
        <taxon>Gossypium</taxon>
    </lineage>
</organism>